<reference evidence="3" key="1">
    <citation type="submission" date="2020-06" db="EMBL/GenBank/DDBJ databases">
        <authorList>
            <person name="Li T."/>
            <person name="Hu X."/>
            <person name="Zhang T."/>
            <person name="Song X."/>
            <person name="Zhang H."/>
            <person name="Dai N."/>
            <person name="Sheng W."/>
            <person name="Hou X."/>
            <person name="Wei L."/>
        </authorList>
    </citation>
    <scope>NUCLEOTIDE SEQUENCE</scope>
    <source>
        <strain evidence="3">KEN1</strain>
        <tissue evidence="3">Leaf</tissue>
    </source>
</reference>
<name>A0AAW2TN74_9LAMI</name>
<dbReference type="Pfam" id="PF00665">
    <property type="entry name" value="rve"/>
    <property type="match status" value="1"/>
</dbReference>
<organism evidence="3">
    <name type="scientific">Sesamum latifolium</name>
    <dbReference type="NCBI Taxonomy" id="2727402"/>
    <lineage>
        <taxon>Eukaryota</taxon>
        <taxon>Viridiplantae</taxon>
        <taxon>Streptophyta</taxon>
        <taxon>Embryophyta</taxon>
        <taxon>Tracheophyta</taxon>
        <taxon>Spermatophyta</taxon>
        <taxon>Magnoliopsida</taxon>
        <taxon>eudicotyledons</taxon>
        <taxon>Gunneridae</taxon>
        <taxon>Pentapetalae</taxon>
        <taxon>asterids</taxon>
        <taxon>lamiids</taxon>
        <taxon>Lamiales</taxon>
        <taxon>Pedaliaceae</taxon>
        <taxon>Sesamum</taxon>
    </lineage>
</organism>
<accession>A0AAW2TN74</accession>
<evidence type="ECO:0000256" key="1">
    <source>
        <dbReference type="SAM" id="MobiDB-lite"/>
    </source>
</evidence>
<dbReference type="Gene3D" id="3.30.420.10">
    <property type="entry name" value="Ribonuclease H-like superfamily/Ribonuclease H"/>
    <property type="match status" value="1"/>
</dbReference>
<dbReference type="InterPro" id="IPR036397">
    <property type="entry name" value="RNaseH_sf"/>
</dbReference>
<dbReference type="GO" id="GO:0003676">
    <property type="term" value="F:nucleic acid binding"/>
    <property type="evidence" value="ECO:0007669"/>
    <property type="project" value="InterPro"/>
</dbReference>
<sequence>MGIDFMGPFPKSYNNTYILVAVDYVSKWVEAIGTLTNDSYVVLKFIKKFIFARYGTPWAIISDGGKHFCNKQFEALLKKFGVTHTIATTYHPQTSGQVEVSNTEIKQILEKTVGVCRKDWALKMHFVPIALLSRPQLGTPHIHISPLILSCAETPDYRHCRPATATTLATPSPVSRPLLRPYIAQSPVSTRVTAPPPIADATAVGQSTAHRRTAIATSLCPRSAPLPLFISPSRQAITTNRTTTGLSNFILCISQPGTFRSRRRLSKSKVTLAPAESDLGGHLHFRSQCDRDRYSTISQFVILLALDQMGLLTRRNGFLCFTLPGEPSARLGRRQREASPGTDEDPTPLASETVHDHLDNLDDRLQCMELTLDAYFEFMQFQPPFLHHN</sequence>
<evidence type="ECO:0000313" key="3">
    <source>
        <dbReference type="EMBL" id="KAL0406187.1"/>
    </source>
</evidence>
<dbReference type="GO" id="GO:0015074">
    <property type="term" value="P:DNA integration"/>
    <property type="evidence" value="ECO:0007669"/>
    <property type="project" value="InterPro"/>
</dbReference>
<proteinExistence type="predicted"/>
<dbReference type="InterPro" id="IPR012337">
    <property type="entry name" value="RNaseH-like_sf"/>
</dbReference>
<reference evidence="3" key="2">
    <citation type="journal article" date="2024" name="Plant">
        <title>Genomic evolution and insights into agronomic trait innovations of Sesamum species.</title>
        <authorList>
            <person name="Miao H."/>
            <person name="Wang L."/>
            <person name="Qu L."/>
            <person name="Liu H."/>
            <person name="Sun Y."/>
            <person name="Le M."/>
            <person name="Wang Q."/>
            <person name="Wei S."/>
            <person name="Zheng Y."/>
            <person name="Lin W."/>
            <person name="Duan Y."/>
            <person name="Cao H."/>
            <person name="Xiong S."/>
            <person name="Wang X."/>
            <person name="Wei L."/>
            <person name="Li C."/>
            <person name="Ma Q."/>
            <person name="Ju M."/>
            <person name="Zhao R."/>
            <person name="Li G."/>
            <person name="Mu C."/>
            <person name="Tian Q."/>
            <person name="Mei H."/>
            <person name="Zhang T."/>
            <person name="Gao T."/>
            <person name="Zhang H."/>
        </authorList>
    </citation>
    <scope>NUCLEOTIDE SEQUENCE</scope>
    <source>
        <strain evidence="3">KEN1</strain>
    </source>
</reference>
<dbReference type="EMBL" id="JACGWN010000014">
    <property type="protein sequence ID" value="KAL0406187.1"/>
    <property type="molecule type" value="Genomic_DNA"/>
</dbReference>
<comment type="caution">
    <text evidence="3">The sequence shown here is derived from an EMBL/GenBank/DDBJ whole genome shotgun (WGS) entry which is preliminary data.</text>
</comment>
<dbReference type="PANTHER" id="PTHR47266">
    <property type="entry name" value="ENDONUCLEASE-RELATED"/>
    <property type="match status" value="1"/>
</dbReference>
<dbReference type="InterPro" id="IPR001584">
    <property type="entry name" value="Integrase_cat-core"/>
</dbReference>
<dbReference type="InterPro" id="IPR052160">
    <property type="entry name" value="Gypsy_RT_Integrase-like"/>
</dbReference>
<feature type="region of interest" description="Disordered" evidence="1">
    <location>
        <begin position="330"/>
        <end position="351"/>
    </location>
</feature>
<gene>
    <name evidence="3" type="ORF">Slati_3932600</name>
</gene>
<dbReference type="AlphaFoldDB" id="A0AAW2TN74"/>
<dbReference type="PROSITE" id="PS50994">
    <property type="entry name" value="INTEGRASE"/>
    <property type="match status" value="1"/>
</dbReference>
<dbReference type="SUPFAM" id="SSF53098">
    <property type="entry name" value="Ribonuclease H-like"/>
    <property type="match status" value="1"/>
</dbReference>
<protein>
    <recommendedName>
        <fullName evidence="2">Integrase catalytic domain-containing protein</fullName>
    </recommendedName>
</protein>
<feature type="domain" description="Integrase catalytic" evidence="2">
    <location>
        <begin position="1"/>
        <end position="154"/>
    </location>
</feature>
<evidence type="ECO:0000259" key="2">
    <source>
        <dbReference type="PROSITE" id="PS50994"/>
    </source>
</evidence>